<dbReference type="InterPro" id="IPR036961">
    <property type="entry name" value="Kinesin_motor_dom_sf"/>
</dbReference>
<keyword evidence="7" id="KW-1185">Reference proteome</keyword>
<dbReference type="InterPro" id="IPR001752">
    <property type="entry name" value="Kinesin_motor_dom"/>
</dbReference>
<keyword evidence="1 3" id="KW-0547">Nucleotide-binding</keyword>
<dbReference type="Pfam" id="PF00225">
    <property type="entry name" value="Kinesin"/>
    <property type="match status" value="1"/>
</dbReference>
<dbReference type="Gene3D" id="3.40.850.10">
    <property type="entry name" value="Kinesin motor domain"/>
    <property type="match status" value="1"/>
</dbReference>
<dbReference type="GO" id="GO:0008017">
    <property type="term" value="F:microtubule binding"/>
    <property type="evidence" value="ECO:0007669"/>
    <property type="project" value="InterPro"/>
</dbReference>
<dbReference type="GO" id="GO:0005524">
    <property type="term" value="F:ATP binding"/>
    <property type="evidence" value="ECO:0007669"/>
    <property type="project" value="UniProtKB-UniRule"/>
</dbReference>
<dbReference type="GO" id="GO:0005871">
    <property type="term" value="C:kinesin complex"/>
    <property type="evidence" value="ECO:0007669"/>
    <property type="project" value="TreeGrafter"/>
</dbReference>
<dbReference type="SUPFAM" id="SSF52540">
    <property type="entry name" value="P-loop containing nucleoside triphosphate hydrolases"/>
    <property type="match status" value="1"/>
</dbReference>
<dbReference type="GO" id="GO:0016887">
    <property type="term" value="F:ATP hydrolysis activity"/>
    <property type="evidence" value="ECO:0007669"/>
    <property type="project" value="TreeGrafter"/>
</dbReference>
<dbReference type="PROSITE" id="PS50067">
    <property type="entry name" value="KINESIN_MOTOR_2"/>
    <property type="match status" value="1"/>
</dbReference>
<dbReference type="STRING" id="37360.A0A0G4IVQ3"/>
<feature type="domain" description="Kinesin motor" evidence="5">
    <location>
        <begin position="97"/>
        <end position="411"/>
    </location>
</feature>
<dbReference type="Proteomes" id="UP000039324">
    <property type="component" value="Unassembled WGS sequence"/>
</dbReference>
<organism evidence="6 7">
    <name type="scientific">Plasmodiophora brassicae</name>
    <name type="common">Clubroot disease agent</name>
    <dbReference type="NCBI Taxonomy" id="37360"/>
    <lineage>
        <taxon>Eukaryota</taxon>
        <taxon>Sar</taxon>
        <taxon>Rhizaria</taxon>
        <taxon>Endomyxa</taxon>
        <taxon>Phytomyxea</taxon>
        <taxon>Plasmodiophorida</taxon>
        <taxon>Plasmodiophoridae</taxon>
        <taxon>Plasmodiophora</taxon>
    </lineage>
</organism>
<dbReference type="PANTHER" id="PTHR24115">
    <property type="entry name" value="KINESIN-RELATED"/>
    <property type="match status" value="1"/>
</dbReference>
<dbReference type="PROSITE" id="PS00411">
    <property type="entry name" value="KINESIN_MOTOR_1"/>
    <property type="match status" value="1"/>
</dbReference>
<dbReference type="InterPro" id="IPR027417">
    <property type="entry name" value="P-loop_NTPase"/>
</dbReference>
<accession>A0A0G4IVQ3</accession>
<keyword evidence="2 3" id="KW-0067">ATP-binding</keyword>
<keyword evidence="4" id="KW-0493">Microtubule</keyword>
<evidence type="ECO:0000259" key="5">
    <source>
        <dbReference type="PROSITE" id="PS50067"/>
    </source>
</evidence>
<protein>
    <recommendedName>
        <fullName evidence="4">Kinesin-like protein</fullName>
    </recommendedName>
</protein>
<comment type="similarity">
    <text evidence="3 4">Belongs to the TRAFAC class myosin-kinesin ATPase superfamily. Kinesin family.</text>
</comment>
<keyword evidence="3 4" id="KW-0505">Motor protein</keyword>
<dbReference type="SMART" id="SM00129">
    <property type="entry name" value="KISc"/>
    <property type="match status" value="1"/>
</dbReference>
<reference evidence="6 7" key="1">
    <citation type="submission" date="2015-02" db="EMBL/GenBank/DDBJ databases">
        <authorList>
            <person name="Chooi Y.-H."/>
        </authorList>
    </citation>
    <scope>NUCLEOTIDE SEQUENCE [LARGE SCALE GENOMIC DNA]</scope>
    <source>
        <strain evidence="6">E3</strain>
    </source>
</reference>
<dbReference type="GO" id="GO:0005874">
    <property type="term" value="C:microtubule"/>
    <property type="evidence" value="ECO:0007669"/>
    <property type="project" value="UniProtKB-KW"/>
</dbReference>
<evidence type="ECO:0000256" key="4">
    <source>
        <dbReference type="RuleBase" id="RU000394"/>
    </source>
</evidence>
<name>A0A0G4IVQ3_PLABS</name>
<dbReference type="AlphaFoldDB" id="A0A0G4IVQ3"/>
<sequence length="497" mass="55397">LGVARRRRIRRCESGILVPAGCGTHTHTHTHRALSWDRGRQTMSDAREEGAAVKQEKHAPYLAATMQRAKTFLGLIRDVQGSIDPPGRSSHNFAKRDTLVVARVRPRLQREIDAGLFCVCLPQQSPKDRVVRVCQPKFDLRRQPSITVQSFDVDLALDETASTDDVYDQTCAAVVKYALDEGIGTVLSYGQTGSGKTFTMMGVKKRAARDIFAGCGDRPIALSFLEIYGKRCTDLLSEGVVQIREDFHGDVHITGLTEHPVADVDALLALIDEGERRRMRASTQKNDCSSRAHTVCRVRVGKSGVLYLCDLAGSERNQDSSAHNRERTDEMKMINASLMTLKECIRARDGGDKTAHVPFRRSPLTFLLKDVFAIESNSVNKTTVIVTVSPTVADYHHSVSTLRYASSMASSIRKQNVRKLDPRSPNSWSHEQACQEIEKRSRGKVSGSRLLKGGENGLAMMRMPEATFIKRCVSSTCSDKFAKHLYQQLWKACIDYR</sequence>
<proteinExistence type="inferred from homology"/>
<dbReference type="OMA" id="EYTTISC"/>
<dbReference type="PANTHER" id="PTHR24115:SF799">
    <property type="entry name" value="KINESIN-LIKE PROTEIN"/>
    <property type="match status" value="1"/>
</dbReference>
<dbReference type="EMBL" id="CDSF01000090">
    <property type="protein sequence ID" value="CEO99428.1"/>
    <property type="molecule type" value="Genomic_DNA"/>
</dbReference>
<feature type="non-terminal residue" evidence="6">
    <location>
        <position position="1"/>
    </location>
</feature>
<gene>
    <name evidence="6" type="ORF">PBRA_001334</name>
</gene>
<dbReference type="GO" id="GO:0007018">
    <property type="term" value="P:microtubule-based movement"/>
    <property type="evidence" value="ECO:0007669"/>
    <property type="project" value="InterPro"/>
</dbReference>
<evidence type="ECO:0000256" key="1">
    <source>
        <dbReference type="ARBA" id="ARBA00022741"/>
    </source>
</evidence>
<evidence type="ECO:0000256" key="2">
    <source>
        <dbReference type="ARBA" id="ARBA00022840"/>
    </source>
</evidence>
<dbReference type="OrthoDB" id="3176171at2759"/>
<feature type="binding site" evidence="3">
    <location>
        <begin position="190"/>
        <end position="197"/>
    </location>
    <ligand>
        <name>ATP</name>
        <dbReference type="ChEBI" id="CHEBI:30616"/>
    </ligand>
</feature>
<dbReference type="InterPro" id="IPR019821">
    <property type="entry name" value="Kinesin_motor_CS"/>
</dbReference>
<dbReference type="InterPro" id="IPR027640">
    <property type="entry name" value="Kinesin-like_fam"/>
</dbReference>
<dbReference type="GO" id="GO:0003777">
    <property type="term" value="F:microtubule motor activity"/>
    <property type="evidence" value="ECO:0007669"/>
    <property type="project" value="InterPro"/>
</dbReference>
<dbReference type="PRINTS" id="PR00380">
    <property type="entry name" value="KINESINHEAVY"/>
</dbReference>
<evidence type="ECO:0000313" key="6">
    <source>
        <dbReference type="EMBL" id="CEO99428.1"/>
    </source>
</evidence>
<evidence type="ECO:0000313" key="7">
    <source>
        <dbReference type="Proteomes" id="UP000039324"/>
    </source>
</evidence>
<evidence type="ECO:0000256" key="3">
    <source>
        <dbReference type="PROSITE-ProRule" id="PRU00283"/>
    </source>
</evidence>